<dbReference type="PANTHER" id="PTHR12149:SF8">
    <property type="entry name" value="PROTEIN-RIBULOSAMINE 3-KINASE"/>
    <property type="match status" value="1"/>
</dbReference>
<dbReference type="EMBL" id="JBHRTR010000025">
    <property type="protein sequence ID" value="MFC3227827.1"/>
    <property type="molecule type" value="Genomic_DNA"/>
</dbReference>
<keyword evidence="2 3" id="KW-0418">Kinase</keyword>
<dbReference type="RefSeq" id="WP_379900332.1">
    <property type="nucleotide sequence ID" value="NZ_JBHRTR010000025.1"/>
</dbReference>
<dbReference type="Pfam" id="PF03881">
    <property type="entry name" value="Fructosamin_kin"/>
    <property type="match status" value="1"/>
</dbReference>
<gene>
    <name evidence="3" type="ORF">ACFOGJ_11330</name>
</gene>
<dbReference type="Gene3D" id="1.10.510.10">
    <property type="entry name" value="Transferase(Phosphotransferase) domain 1"/>
    <property type="match status" value="1"/>
</dbReference>
<name>A0ABV7KZR2_9PROT</name>
<reference evidence="4" key="1">
    <citation type="journal article" date="2019" name="Int. J. Syst. Evol. Microbiol.">
        <title>The Global Catalogue of Microorganisms (GCM) 10K type strain sequencing project: providing services to taxonomists for standard genome sequencing and annotation.</title>
        <authorList>
            <consortium name="The Broad Institute Genomics Platform"/>
            <consortium name="The Broad Institute Genome Sequencing Center for Infectious Disease"/>
            <person name="Wu L."/>
            <person name="Ma J."/>
        </authorList>
    </citation>
    <scope>NUCLEOTIDE SEQUENCE [LARGE SCALE GENOMIC DNA]</scope>
    <source>
        <strain evidence="4">KCTC 42964</strain>
    </source>
</reference>
<dbReference type="GO" id="GO:0016301">
    <property type="term" value="F:kinase activity"/>
    <property type="evidence" value="ECO:0007669"/>
    <property type="project" value="UniProtKB-KW"/>
</dbReference>
<keyword evidence="2" id="KW-0808">Transferase</keyword>
<protein>
    <submittedName>
        <fullName evidence="3">Fructosamine kinase family protein</fullName>
    </submittedName>
</protein>
<dbReference type="InterPro" id="IPR016477">
    <property type="entry name" value="Fructo-/Ketosamine-3-kinase"/>
</dbReference>
<proteinExistence type="inferred from homology"/>
<evidence type="ECO:0000256" key="1">
    <source>
        <dbReference type="ARBA" id="ARBA00009460"/>
    </source>
</evidence>
<dbReference type="Proteomes" id="UP001595528">
    <property type="component" value="Unassembled WGS sequence"/>
</dbReference>
<dbReference type="Gene3D" id="3.30.200.20">
    <property type="entry name" value="Phosphorylase Kinase, domain 1"/>
    <property type="match status" value="1"/>
</dbReference>
<accession>A0ABV7KZR2</accession>
<evidence type="ECO:0000256" key="2">
    <source>
        <dbReference type="PIRNR" id="PIRNR006221"/>
    </source>
</evidence>
<dbReference type="Gene3D" id="1.20.1270.240">
    <property type="match status" value="1"/>
</dbReference>
<dbReference type="InterPro" id="IPR011009">
    <property type="entry name" value="Kinase-like_dom_sf"/>
</dbReference>
<comment type="similarity">
    <text evidence="1 2">Belongs to the fructosamine kinase family.</text>
</comment>
<dbReference type="PIRSF" id="PIRSF006221">
    <property type="entry name" value="Ketosamine-3-kinase"/>
    <property type="match status" value="1"/>
</dbReference>
<sequence length="278" mass="29005">MRNLAEAGAALLGGRLREARPLAGGDLSQPVRIALEDGRTAIVKDGPAPPAEARMLQAIAAAGVPAPAVLAVSDSLLALAPLADDGGLGGRAAAAVWADLGRVLSRLHACHGTGYGWPEDYAFGPVAIANAAPAESQGPPWPAFWAERRLRPFLDHLPAEPARRLAGLADALPRHLPAQPPPALLHGDLWGGNVLVSGNRVSGLIDPACYHGHGEVDIAMLTLFDRPGPDFFESYGALAPGHEARLAIYRLWPALVHLKLFGGGYLPLVERQLALAGA</sequence>
<evidence type="ECO:0000313" key="4">
    <source>
        <dbReference type="Proteomes" id="UP001595528"/>
    </source>
</evidence>
<dbReference type="SUPFAM" id="SSF56112">
    <property type="entry name" value="Protein kinase-like (PK-like)"/>
    <property type="match status" value="1"/>
</dbReference>
<keyword evidence="4" id="KW-1185">Reference proteome</keyword>
<comment type="caution">
    <text evidence="3">The sequence shown here is derived from an EMBL/GenBank/DDBJ whole genome shotgun (WGS) entry which is preliminary data.</text>
</comment>
<evidence type="ECO:0000313" key="3">
    <source>
        <dbReference type="EMBL" id="MFC3227827.1"/>
    </source>
</evidence>
<organism evidence="3 4">
    <name type="scientific">Marinibaculum pumilum</name>
    <dbReference type="NCBI Taxonomy" id="1766165"/>
    <lineage>
        <taxon>Bacteria</taxon>
        <taxon>Pseudomonadati</taxon>
        <taxon>Pseudomonadota</taxon>
        <taxon>Alphaproteobacteria</taxon>
        <taxon>Rhodospirillales</taxon>
        <taxon>Rhodospirillaceae</taxon>
        <taxon>Marinibaculum</taxon>
    </lineage>
</organism>
<dbReference type="PANTHER" id="PTHR12149">
    <property type="entry name" value="FRUCTOSAMINE 3 KINASE-RELATED PROTEIN"/>
    <property type="match status" value="1"/>
</dbReference>